<keyword evidence="4" id="KW-1185">Reference proteome</keyword>
<dbReference type="Proteomes" id="UP000198309">
    <property type="component" value="Unassembled WGS sequence"/>
</dbReference>
<dbReference type="Proteomes" id="UP000199693">
    <property type="component" value="Unassembled WGS sequence"/>
</dbReference>
<proteinExistence type="predicted"/>
<evidence type="ECO:0000256" key="1">
    <source>
        <dbReference type="SAM" id="Phobius"/>
    </source>
</evidence>
<keyword evidence="1" id="KW-0472">Membrane</keyword>
<feature type="transmembrane region" description="Helical" evidence="1">
    <location>
        <begin position="34"/>
        <end position="58"/>
    </location>
</feature>
<keyword evidence="1" id="KW-1133">Transmembrane helix</keyword>
<reference evidence="3 4" key="2">
    <citation type="submission" date="2017-06" db="EMBL/GenBank/DDBJ databases">
        <authorList>
            <person name="Varghese N."/>
            <person name="Submissions S."/>
        </authorList>
    </citation>
    <scope>NUCLEOTIDE SEQUENCE [LARGE SCALE GENOMIC DNA]</scope>
    <source>
        <strain evidence="3 4">RLD-1</strain>
    </source>
</reference>
<accession>A0A239G2N1</accession>
<evidence type="ECO:0000313" key="3">
    <source>
        <dbReference type="EMBL" id="SNS63225.1"/>
    </source>
</evidence>
<protein>
    <submittedName>
        <fullName evidence="2">Uncharacterized protein</fullName>
    </submittedName>
</protein>
<keyword evidence="1" id="KW-0812">Transmembrane</keyword>
<dbReference type="RefSeq" id="WP_089390459.1">
    <property type="nucleotide sequence ID" value="NZ_FNEC01000012.1"/>
</dbReference>
<name>A0A239G2N1_9PSED</name>
<evidence type="ECO:0000313" key="5">
    <source>
        <dbReference type="Proteomes" id="UP000199693"/>
    </source>
</evidence>
<dbReference type="AlphaFoldDB" id="A0A239G2N1"/>
<organism evidence="2 5">
    <name type="scientific">Pseudomonas delhiensis</name>
    <dbReference type="NCBI Taxonomy" id="366289"/>
    <lineage>
        <taxon>Bacteria</taxon>
        <taxon>Pseudomonadati</taxon>
        <taxon>Pseudomonadota</taxon>
        <taxon>Gammaproteobacteria</taxon>
        <taxon>Pseudomonadales</taxon>
        <taxon>Pseudomonadaceae</taxon>
        <taxon>Pseudomonas</taxon>
    </lineage>
</organism>
<evidence type="ECO:0000313" key="4">
    <source>
        <dbReference type="Proteomes" id="UP000198309"/>
    </source>
</evidence>
<sequence length="148" mass="15745">MPADVQLLLVARLLRRGRDLGRLSDGLTLLAMGLGLYVAAFAGASPGFALGMALLVLLGLAQKCYALRVALDADLFEALAAPAETLAERTERLDQGLGELLGLPAEKAGRSWPQRSRGALRLLRWQALLCAAQWLAALLCLLTLALTP</sequence>
<reference evidence="2 5" key="1">
    <citation type="submission" date="2016-10" db="EMBL/GenBank/DDBJ databases">
        <authorList>
            <person name="de Groot N.N."/>
        </authorList>
    </citation>
    <scope>NUCLEOTIDE SEQUENCE [LARGE SCALE GENOMIC DNA]</scope>
    <source>
        <strain evidence="2 5">CCM 7361</strain>
    </source>
</reference>
<dbReference type="EMBL" id="FNEC01000012">
    <property type="protein sequence ID" value="SDJ10256.1"/>
    <property type="molecule type" value="Genomic_DNA"/>
</dbReference>
<dbReference type="EMBL" id="FZPC01000004">
    <property type="protein sequence ID" value="SNS63225.1"/>
    <property type="molecule type" value="Genomic_DNA"/>
</dbReference>
<gene>
    <name evidence="2" type="ORF">SAMN05216189_1012147</name>
    <name evidence="3" type="ORF">SAMN06295949_104196</name>
</gene>
<evidence type="ECO:0000313" key="2">
    <source>
        <dbReference type="EMBL" id="SDJ10256.1"/>
    </source>
</evidence>
<feature type="transmembrane region" description="Helical" evidence="1">
    <location>
        <begin position="125"/>
        <end position="146"/>
    </location>
</feature>